<organism evidence="2">
    <name type="scientific">Salmonella enterica I</name>
    <dbReference type="NCBI Taxonomy" id="59201"/>
    <lineage>
        <taxon>Bacteria</taxon>
        <taxon>Pseudomonadati</taxon>
        <taxon>Pseudomonadota</taxon>
        <taxon>Gammaproteobacteria</taxon>
        <taxon>Enterobacterales</taxon>
        <taxon>Enterobacteriaceae</taxon>
        <taxon>Salmonella</taxon>
    </lineage>
</organism>
<feature type="domain" description="Group II intron maturase-specific" evidence="1">
    <location>
        <begin position="10"/>
        <end position="62"/>
    </location>
</feature>
<dbReference type="AlphaFoldDB" id="A0A403QQ72"/>
<protein>
    <submittedName>
        <fullName evidence="2">Maturase</fullName>
    </submittedName>
</protein>
<proteinExistence type="predicted"/>
<sequence length="142" mass="16862">TTLLSGNYSESKIDMVEILNRKLKGWAAFYQFVDFKAKVVSYIDRVVFWKLAHWLTRKYRRGIAYLMRWWCRSPKPGQSKTWVLFGKTNYGKLNGEVLYRLVGQSKKSFRWRVPESNPYLRTETRNTYTSRYPEVAMALASI</sequence>
<comment type="caution">
    <text evidence="2">The sequence shown here is derived from an EMBL/GenBank/DDBJ whole genome shotgun (WGS) entry which is preliminary data.</text>
</comment>
<reference evidence="2" key="1">
    <citation type="submission" date="2018-09" db="EMBL/GenBank/DDBJ databases">
        <authorList>
            <person name="Ashton P.M."/>
            <person name="Dallman T."/>
            <person name="Nair S."/>
            <person name="De Pinna E."/>
            <person name="Peters T."/>
            <person name="Grant K."/>
        </authorList>
    </citation>
    <scope>NUCLEOTIDE SEQUENCE [LARGE SCALE GENOMIC DNA]</scope>
    <source>
        <strain evidence="2">598938</strain>
    </source>
</reference>
<feature type="non-terminal residue" evidence="2">
    <location>
        <position position="1"/>
    </location>
</feature>
<accession>A0A403QQ72</accession>
<gene>
    <name evidence="2" type="ORF">D7N80_28170</name>
</gene>
<evidence type="ECO:0000259" key="1">
    <source>
        <dbReference type="Pfam" id="PF08388"/>
    </source>
</evidence>
<dbReference type="EMBL" id="RVVJ01000093">
    <property type="protein sequence ID" value="MML57039.1"/>
    <property type="molecule type" value="Genomic_DNA"/>
</dbReference>
<dbReference type="Proteomes" id="UP000885348">
    <property type="component" value="Unassembled WGS sequence"/>
</dbReference>
<name>A0A403QQ72_SALET</name>
<dbReference type="Pfam" id="PF08388">
    <property type="entry name" value="GIIM"/>
    <property type="match status" value="1"/>
</dbReference>
<evidence type="ECO:0000313" key="2">
    <source>
        <dbReference type="EMBL" id="MML57039.1"/>
    </source>
</evidence>
<dbReference type="InterPro" id="IPR013597">
    <property type="entry name" value="Mat_intron_G2"/>
</dbReference>